<evidence type="ECO:0000256" key="1">
    <source>
        <dbReference type="SAM" id="Phobius"/>
    </source>
</evidence>
<feature type="transmembrane region" description="Helical" evidence="1">
    <location>
        <begin position="349"/>
        <end position="366"/>
    </location>
</feature>
<keyword evidence="3" id="KW-1185">Reference proteome</keyword>
<dbReference type="PROSITE" id="PS51257">
    <property type="entry name" value="PROKAR_LIPOPROTEIN"/>
    <property type="match status" value="1"/>
</dbReference>
<feature type="transmembrane region" description="Helical" evidence="1">
    <location>
        <begin position="91"/>
        <end position="111"/>
    </location>
</feature>
<feature type="transmembrane region" description="Helical" evidence="1">
    <location>
        <begin position="206"/>
        <end position="224"/>
    </location>
</feature>
<evidence type="ECO:0000313" key="2">
    <source>
        <dbReference type="EMBL" id="MDR7133260.1"/>
    </source>
</evidence>
<keyword evidence="1" id="KW-0812">Transmembrane</keyword>
<name>A0ABU1W7C5_9GAMM</name>
<evidence type="ECO:0008006" key="4">
    <source>
        <dbReference type="Google" id="ProtNLM"/>
    </source>
</evidence>
<evidence type="ECO:0000313" key="3">
    <source>
        <dbReference type="Proteomes" id="UP001251524"/>
    </source>
</evidence>
<dbReference type="Proteomes" id="UP001251524">
    <property type="component" value="Unassembled WGS sequence"/>
</dbReference>
<sequence>MRTRLGTPGTSPQWMLLAATFACVLIAQAPLVLNPGYFSHDELQWAAFAGHDARLISRPQLWTNLQVFQYRPLTFSLWLALSKALFAHPQAFHGAIVAWGAVNAALLALLLRRVGVSVAASLGGALVFALGPFAMHTHGWVGTIGDLIWVGCALATGLLAQRERGAAVTVAGSAVLTAIGLLAKESAIVIPAVTALGWLLLGRRRGWALATAGASVPALAYLALRLGVLLFSPREAANYGWSLAFVPLRWLEYQLYPSIPTRLGITGLLGKGAGDARLWVAGLVWLALAWTFWRVGPRWLLGFLLLGAAALGPVLILAESANQYGYGFAAATAGLAAAAWARVDRTGRIVFVIAALLSVWHGVNVMRRMHEMGELQATFSPAMANAVVHAGSHPVRLRAVDPGQHWIYLRLMHDIPSYAGVAIGERVQLVDTGAEADYEIGKDGGLRALR</sequence>
<reference evidence="2 3" key="1">
    <citation type="submission" date="2023-07" db="EMBL/GenBank/DDBJ databases">
        <title>Sorghum-associated microbial communities from plants grown in Nebraska, USA.</title>
        <authorList>
            <person name="Schachtman D."/>
        </authorList>
    </citation>
    <scope>NUCLEOTIDE SEQUENCE [LARGE SCALE GENOMIC DNA]</scope>
    <source>
        <strain evidence="2 3">BE198</strain>
    </source>
</reference>
<keyword evidence="1" id="KW-1133">Transmembrane helix</keyword>
<feature type="transmembrane region" description="Helical" evidence="1">
    <location>
        <begin position="12"/>
        <end position="33"/>
    </location>
</feature>
<dbReference type="EMBL" id="JAVDVY010000001">
    <property type="protein sequence ID" value="MDR7133260.1"/>
    <property type="molecule type" value="Genomic_DNA"/>
</dbReference>
<accession>A0ABU1W7C5</accession>
<organism evidence="2 3">
    <name type="scientific">Lysobacter niastensis</name>
    <dbReference type="NCBI Taxonomy" id="380629"/>
    <lineage>
        <taxon>Bacteria</taxon>
        <taxon>Pseudomonadati</taxon>
        <taxon>Pseudomonadota</taxon>
        <taxon>Gammaproteobacteria</taxon>
        <taxon>Lysobacterales</taxon>
        <taxon>Lysobacteraceae</taxon>
        <taxon>Lysobacter</taxon>
    </lineage>
</organism>
<feature type="transmembrane region" description="Helical" evidence="1">
    <location>
        <begin position="299"/>
        <end position="317"/>
    </location>
</feature>
<dbReference type="RefSeq" id="WP_310057688.1">
    <property type="nucleotide sequence ID" value="NZ_JAVDVY010000001.1"/>
</dbReference>
<feature type="transmembrane region" description="Helical" evidence="1">
    <location>
        <begin position="167"/>
        <end position="200"/>
    </location>
</feature>
<comment type="caution">
    <text evidence="2">The sequence shown here is derived from an EMBL/GenBank/DDBJ whole genome shotgun (WGS) entry which is preliminary data.</text>
</comment>
<proteinExistence type="predicted"/>
<feature type="transmembrane region" description="Helical" evidence="1">
    <location>
        <begin position="118"/>
        <end position="134"/>
    </location>
</feature>
<feature type="transmembrane region" description="Helical" evidence="1">
    <location>
        <begin position="324"/>
        <end position="343"/>
    </location>
</feature>
<gene>
    <name evidence="2" type="ORF">J2X06_000444</name>
</gene>
<protein>
    <recommendedName>
        <fullName evidence="4">Glycosyltransferase RgtA/B/C/D-like domain-containing protein</fullName>
    </recommendedName>
</protein>
<keyword evidence="1" id="KW-0472">Membrane</keyword>